<evidence type="ECO:0000313" key="1">
    <source>
        <dbReference type="EMBL" id="CAD6194057.1"/>
    </source>
</evidence>
<name>A0A8S1HFT9_9PELO</name>
<reference evidence="1" key="1">
    <citation type="submission" date="2020-10" db="EMBL/GenBank/DDBJ databases">
        <authorList>
            <person name="Kikuchi T."/>
        </authorList>
    </citation>
    <scope>NUCLEOTIDE SEQUENCE</scope>
    <source>
        <strain evidence="1">NKZ352</strain>
    </source>
</reference>
<dbReference type="AlphaFoldDB" id="A0A8S1HFT9"/>
<dbReference type="OrthoDB" id="10068388at2759"/>
<dbReference type="InterPro" id="IPR036397">
    <property type="entry name" value="RNaseH_sf"/>
</dbReference>
<keyword evidence="2" id="KW-1185">Reference proteome</keyword>
<sequence length="83" mass="9319">MYNWSTGLCETVRNSPVDDVCWRCRGVAILLMRIGSTAAMKILKVVLSGEWEKIPMSVIDTLMDSMPRRCQAVMSSRGCATKY</sequence>
<evidence type="ECO:0000313" key="2">
    <source>
        <dbReference type="Proteomes" id="UP000835052"/>
    </source>
</evidence>
<gene>
    <name evidence="1" type="ORF">CAUJ_LOCUS9976</name>
</gene>
<protein>
    <submittedName>
        <fullName evidence="1">Uncharacterized protein</fullName>
    </submittedName>
</protein>
<comment type="caution">
    <text evidence="1">The sequence shown here is derived from an EMBL/GenBank/DDBJ whole genome shotgun (WGS) entry which is preliminary data.</text>
</comment>
<dbReference type="GO" id="GO:0003676">
    <property type="term" value="F:nucleic acid binding"/>
    <property type="evidence" value="ECO:0007669"/>
    <property type="project" value="InterPro"/>
</dbReference>
<proteinExistence type="predicted"/>
<dbReference type="Proteomes" id="UP000835052">
    <property type="component" value="Unassembled WGS sequence"/>
</dbReference>
<organism evidence="1 2">
    <name type="scientific">Caenorhabditis auriculariae</name>
    <dbReference type="NCBI Taxonomy" id="2777116"/>
    <lineage>
        <taxon>Eukaryota</taxon>
        <taxon>Metazoa</taxon>
        <taxon>Ecdysozoa</taxon>
        <taxon>Nematoda</taxon>
        <taxon>Chromadorea</taxon>
        <taxon>Rhabditida</taxon>
        <taxon>Rhabditina</taxon>
        <taxon>Rhabditomorpha</taxon>
        <taxon>Rhabditoidea</taxon>
        <taxon>Rhabditidae</taxon>
        <taxon>Peloderinae</taxon>
        <taxon>Caenorhabditis</taxon>
    </lineage>
</organism>
<dbReference type="EMBL" id="CAJGYM010000040">
    <property type="protein sequence ID" value="CAD6194057.1"/>
    <property type="molecule type" value="Genomic_DNA"/>
</dbReference>
<accession>A0A8S1HFT9</accession>
<dbReference type="Gene3D" id="3.30.420.10">
    <property type="entry name" value="Ribonuclease H-like superfamily/Ribonuclease H"/>
    <property type="match status" value="1"/>
</dbReference>